<keyword evidence="5 9" id="KW-0028">Amino-acid biosynthesis</keyword>
<evidence type="ECO:0000256" key="3">
    <source>
        <dbReference type="ARBA" id="ARBA00012572"/>
    </source>
</evidence>
<keyword evidence="8 9" id="KW-0413">Isomerase</keyword>
<dbReference type="PANTHER" id="PTHR42894">
    <property type="entry name" value="N-(5'-PHOSPHORIBOSYL)ANTHRANILATE ISOMERASE"/>
    <property type="match status" value="1"/>
</dbReference>
<keyword evidence="7 9" id="KW-0057">Aromatic amino acid biosynthesis</keyword>
<evidence type="ECO:0000256" key="8">
    <source>
        <dbReference type="ARBA" id="ARBA00023235"/>
    </source>
</evidence>
<evidence type="ECO:0000256" key="5">
    <source>
        <dbReference type="ARBA" id="ARBA00022605"/>
    </source>
</evidence>
<comment type="caution">
    <text evidence="11">The sequence shown here is derived from an EMBL/GenBank/DDBJ whole genome shotgun (WGS) entry which is preliminary data.</text>
</comment>
<dbReference type="RefSeq" id="WP_316021492.1">
    <property type="nucleotide sequence ID" value="NZ_JAWDID010000087.1"/>
</dbReference>
<comment type="catalytic activity">
    <reaction evidence="1 9">
        <text>N-(5-phospho-beta-D-ribosyl)anthranilate = 1-(2-carboxyphenylamino)-1-deoxy-D-ribulose 5-phosphate</text>
        <dbReference type="Rhea" id="RHEA:21540"/>
        <dbReference type="ChEBI" id="CHEBI:18277"/>
        <dbReference type="ChEBI" id="CHEBI:58613"/>
        <dbReference type="EC" id="5.3.1.24"/>
    </reaction>
</comment>
<gene>
    <name evidence="9" type="primary">trpF</name>
    <name evidence="11" type="ORF">RKE40_28270</name>
</gene>
<keyword evidence="6 9" id="KW-0822">Tryptophan biosynthesis</keyword>
<dbReference type="EMBL" id="JAWDID010000087">
    <property type="protein sequence ID" value="MDU0343795.1"/>
    <property type="molecule type" value="Genomic_DNA"/>
</dbReference>
<accession>A0ABU3SG67</accession>
<comment type="similarity">
    <text evidence="9">Belongs to the TrpF family.</text>
</comment>
<reference evidence="11 12" key="1">
    <citation type="submission" date="2023-09" db="EMBL/GenBank/DDBJ databases">
        <title>Whole genome shotgun sequencing (WGS) of Bosea sp. ZW T0_25, isolated from stored onions (Allium cepa).</title>
        <authorList>
            <person name="Stoll D.A."/>
            <person name="Huch M."/>
        </authorList>
    </citation>
    <scope>NUCLEOTIDE SEQUENCE [LARGE SCALE GENOMIC DNA]</scope>
    <source>
        <strain evidence="11 12">ZW T0_25</strain>
    </source>
</reference>
<evidence type="ECO:0000256" key="1">
    <source>
        <dbReference type="ARBA" id="ARBA00001164"/>
    </source>
</evidence>
<dbReference type="InterPro" id="IPR044643">
    <property type="entry name" value="TrpF_fam"/>
</dbReference>
<evidence type="ECO:0000256" key="7">
    <source>
        <dbReference type="ARBA" id="ARBA00023141"/>
    </source>
</evidence>
<dbReference type="EC" id="5.3.1.24" evidence="3 9"/>
<comment type="pathway">
    <text evidence="2 9">Amino-acid biosynthesis; L-tryptophan biosynthesis; L-tryptophan from chorismate: step 3/5.</text>
</comment>
<dbReference type="SUPFAM" id="SSF51366">
    <property type="entry name" value="Ribulose-phoshate binding barrel"/>
    <property type="match status" value="1"/>
</dbReference>
<evidence type="ECO:0000256" key="6">
    <source>
        <dbReference type="ARBA" id="ARBA00022822"/>
    </source>
</evidence>
<dbReference type="HAMAP" id="MF_00135">
    <property type="entry name" value="PRAI"/>
    <property type="match status" value="1"/>
</dbReference>
<evidence type="ECO:0000313" key="12">
    <source>
        <dbReference type="Proteomes" id="UP001254257"/>
    </source>
</evidence>
<evidence type="ECO:0000256" key="4">
    <source>
        <dbReference type="ARBA" id="ARBA00022272"/>
    </source>
</evidence>
<dbReference type="Proteomes" id="UP001254257">
    <property type="component" value="Unassembled WGS sequence"/>
</dbReference>
<name>A0ABU3SG67_9HYPH</name>
<dbReference type="Gene3D" id="3.20.20.70">
    <property type="entry name" value="Aldolase class I"/>
    <property type="match status" value="1"/>
</dbReference>
<dbReference type="InterPro" id="IPR001240">
    <property type="entry name" value="PRAI_dom"/>
</dbReference>
<dbReference type="NCBIfam" id="NF002295">
    <property type="entry name" value="PRK01222.1-1"/>
    <property type="match status" value="1"/>
</dbReference>
<evidence type="ECO:0000313" key="11">
    <source>
        <dbReference type="EMBL" id="MDU0343795.1"/>
    </source>
</evidence>
<dbReference type="InterPro" id="IPR013785">
    <property type="entry name" value="Aldolase_TIM"/>
</dbReference>
<sequence>MTRAQASFPIKICGLSTPETLEAALAAGADMIGLVFHPKSPRFVMPDLASRLAAQARGKAEIVALTVDIEPAKAAELAQLLQPDWLQLHGSETPDAVRAIKAATGLPALKALGIATAADLQRIEPYAGSADMILLDAKPPKDAAYPGGHGRPFDWALLAGLDPAFRFMLSGGLDPANVAEAIRTARPSGVDVSSGVESAPGVKDVDRIAEFVRAARAAAQALNDDMLKKAGKA</sequence>
<dbReference type="InterPro" id="IPR011060">
    <property type="entry name" value="RibuloseP-bd_barrel"/>
</dbReference>
<dbReference type="PANTHER" id="PTHR42894:SF1">
    <property type="entry name" value="N-(5'-PHOSPHORIBOSYL)ANTHRANILATE ISOMERASE"/>
    <property type="match status" value="1"/>
</dbReference>
<dbReference type="GO" id="GO:0004640">
    <property type="term" value="F:phosphoribosylanthranilate isomerase activity"/>
    <property type="evidence" value="ECO:0007669"/>
    <property type="project" value="UniProtKB-EC"/>
</dbReference>
<protein>
    <recommendedName>
        <fullName evidence="4 9">N-(5'-phosphoribosyl)anthranilate isomerase</fullName>
        <shortName evidence="9">PRAI</shortName>
        <ecNumber evidence="3 9">5.3.1.24</ecNumber>
    </recommendedName>
</protein>
<proteinExistence type="inferred from homology"/>
<evidence type="ECO:0000256" key="2">
    <source>
        <dbReference type="ARBA" id="ARBA00004664"/>
    </source>
</evidence>
<dbReference type="CDD" id="cd00405">
    <property type="entry name" value="PRAI"/>
    <property type="match status" value="1"/>
</dbReference>
<organism evidence="11 12">
    <name type="scientific">Bosea rubneri</name>
    <dbReference type="NCBI Taxonomy" id="3075434"/>
    <lineage>
        <taxon>Bacteria</taxon>
        <taxon>Pseudomonadati</taxon>
        <taxon>Pseudomonadota</taxon>
        <taxon>Alphaproteobacteria</taxon>
        <taxon>Hyphomicrobiales</taxon>
        <taxon>Boseaceae</taxon>
        <taxon>Bosea</taxon>
    </lineage>
</organism>
<feature type="domain" description="N-(5'phosphoribosyl) anthranilate isomerase (PRAI)" evidence="10">
    <location>
        <begin position="10"/>
        <end position="213"/>
    </location>
</feature>
<keyword evidence="12" id="KW-1185">Reference proteome</keyword>
<evidence type="ECO:0000259" key="10">
    <source>
        <dbReference type="Pfam" id="PF00697"/>
    </source>
</evidence>
<dbReference type="Pfam" id="PF00697">
    <property type="entry name" value="PRAI"/>
    <property type="match status" value="1"/>
</dbReference>
<evidence type="ECO:0000256" key="9">
    <source>
        <dbReference type="HAMAP-Rule" id="MF_00135"/>
    </source>
</evidence>